<dbReference type="AlphaFoldDB" id="A0A2Z7ALS3"/>
<dbReference type="Proteomes" id="UP000250235">
    <property type="component" value="Unassembled WGS sequence"/>
</dbReference>
<dbReference type="EMBL" id="KV014110">
    <property type="protein sequence ID" value="KZV22745.1"/>
    <property type="molecule type" value="Genomic_DNA"/>
</dbReference>
<keyword evidence="2" id="KW-1185">Reference proteome</keyword>
<evidence type="ECO:0000313" key="1">
    <source>
        <dbReference type="EMBL" id="KZV22745.1"/>
    </source>
</evidence>
<name>A0A2Z7ALS3_9LAMI</name>
<reference evidence="1 2" key="1">
    <citation type="journal article" date="2015" name="Proc. Natl. Acad. Sci. U.S.A.">
        <title>The resurrection genome of Boea hygrometrica: A blueprint for survival of dehydration.</title>
        <authorList>
            <person name="Xiao L."/>
            <person name="Yang G."/>
            <person name="Zhang L."/>
            <person name="Yang X."/>
            <person name="Zhao S."/>
            <person name="Ji Z."/>
            <person name="Zhou Q."/>
            <person name="Hu M."/>
            <person name="Wang Y."/>
            <person name="Chen M."/>
            <person name="Xu Y."/>
            <person name="Jin H."/>
            <person name="Xiao X."/>
            <person name="Hu G."/>
            <person name="Bao F."/>
            <person name="Hu Y."/>
            <person name="Wan P."/>
            <person name="Li L."/>
            <person name="Deng X."/>
            <person name="Kuang T."/>
            <person name="Xiang C."/>
            <person name="Zhu J.K."/>
            <person name="Oliver M.J."/>
            <person name="He Y."/>
        </authorList>
    </citation>
    <scope>NUCLEOTIDE SEQUENCE [LARGE SCALE GENOMIC DNA]</scope>
    <source>
        <strain evidence="2">cv. XS01</strain>
    </source>
</reference>
<organism evidence="1 2">
    <name type="scientific">Dorcoceras hygrometricum</name>
    <dbReference type="NCBI Taxonomy" id="472368"/>
    <lineage>
        <taxon>Eukaryota</taxon>
        <taxon>Viridiplantae</taxon>
        <taxon>Streptophyta</taxon>
        <taxon>Embryophyta</taxon>
        <taxon>Tracheophyta</taxon>
        <taxon>Spermatophyta</taxon>
        <taxon>Magnoliopsida</taxon>
        <taxon>eudicotyledons</taxon>
        <taxon>Gunneridae</taxon>
        <taxon>Pentapetalae</taxon>
        <taxon>asterids</taxon>
        <taxon>lamiids</taxon>
        <taxon>Lamiales</taxon>
        <taxon>Gesneriaceae</taxon>
        <taxon>Didymocarpoideae</taxon>
        <taxon>Trichosporeae</taxon>
        <taxon>Loxocarpinae</taxon>
        <taxon>Dorcoceras</taxon>
    </lineage>
</organism>
<sequence length="55" mass="5961">MNHKLTYSQIRSSSPDIDGSLALRNQMETGVDGNGVDEITDTIIPEAVKLKCQIG</sequence>
<accession>A0A2Z7ALS3</accession>
<protein>
    <submittedName>
        <fullName evidence="1">Protein IQ-DOMAIN 1-like</fullName>
    </submittedName>
</protein>
<proteinExistence type="predicted"/>
<gene>
    <name evidence="1" type="ORF">F511_05377</name>
</gene>
<evidence type="ECO:0000313" key="2">
    <source>
        <dbReference type="Proteomes" id="UP000250235"/>
    </source>
</evidence>